<dbReference type="InterPro" id="IPR011050">
    <property type="entry name" value="Pectin_lyase_fold/virulence"/>
</dbReference>
<evidence type="ECO:0008006" key="3">
    <source>
        <dbReference type="Google" id="ProtNLM"/>
    </source>
</evidence>
<proteinExistence type="predicted"/>
<gene>
    <name evidence="1" type="ORF">AWL63_10895</name>
</gene>
<dbReference type="SUPFAM" id="SSF51126">
    <property type="entry name" value="Pectin lyase-like"/>
    <property type="match status" value="1"/>
</dbReference>
<dbReference type="EMBL" id="CP014168">
    <property type="protein sequence ID" value="AOH84398.1"/>
    <property type="molecule type" value="Genomic_DNA"/>
</dbReference>
<dbReference type="KEGG" id="span:AWL63_10895"/>
<protein>
    <recommendedName>
        <fullName evidence="3">Right handed beta helix domain-containing protein</fullName>
    </recommendedName>
</protein>
<sequence>MGRQMSRPSDVMTRYAWHGLLPVAVIALGIGVSAIGAGAGQNASAPSAETVDLHAAAAFGISAANTAEANTRGFDAFFASPRPSVVHLSAGTYNLSCRTYTAASAVSILGAGAANTILRLPRGCSFSTPFMAWDGKADVRVSGLTIDLNDPVYPALQPVLKFTAYDADAARLSVDHIAILNGNSPSLQITVGATAGHKYDGVVISDNYLQMRPATTTNQCIALTTVNGTGYIPAAQVIGNVCKGSGIQIDGADTRVSENDVSGFSFGTAIYAQQNVGLPVAAASWANSVVTISHRPSVRFFVVGQKIGVQGAVPTGYNGVFTVIGVTSASVSYAVKSDPGPWKKGGYVISAPSNCGCLISGNILHDTGNGVDVNNAVHAGLENSCVNSIVKNNNAYDLGGSGFSNFASDVKYVGNVATNTGFEGGASAGEEADKAAFAIFDAGIGVDWYASHNVTMQGNRARDGGTGKVKYGYFEEPWHIFATDRRENDFRGHVHDEVVRQAGVAMTE</sequence>
<name>A0A1B3ZAE0_9SPHN</name>
<dbReference type="STRING" id="1560345.AWL63_10895"/>
<dbReference type="AlphaFoldDB" id="A0A1B3ZAE0"/>
<reference evidence="1 2" key="1">
    <citation type="submission" date="2016-01" db="EMBL/GenBank/DDBJ databases">
        <title>Complete genome and mega plasmid sequence of Sphingomonas panacis DCY99 elicits systemic resistance in rice to Xanthomonas oryzae.</title>
        <authorList>
            <person name="Kim Y.J."/>
            <person name="Yang D.C."/>
            <person name="Sing P."/>
        </authorList>
    </citation>
    <scope>NUCLEOTIDE SEQUENCE [LARGE SCALE GENOMIC DNA]</scope>
    <source>
        <strain evidence="1 2">DCY99</strain>
    </source>
</reference>
<accession>A0A1B3ZAE0</accession>
<evidence type="ECO:0000313" key="1">
    <source>
        <dbReference type="EMBL" id="AOH84398.1"/>
    </source>
</evidence>
<evidence type="ECO:0000313" key="2">
    <source>
        <dbReference type="Proteomes" id="UP000094256"/>
    </source>
</evidence>
<organism evidence="1 2">
    <name type="scientific">Sphingomonas panacis</name>
    <dbReference type="NCBI Taxonomy" id="1560345"/>
    <lineage>
        <taxon>Bacteria</taxon>
        <taxon>Pseudomonadati</taxon>
        <taxon>Pseudomonadota</taxon>
        <taxon>Alphaproteobacteria</taxon>
        <taxon>Sphingomonadales</taxon>
        <taxon>Sphingomonadaceae</taxon>
        <taxon>Sphingomonas</taxon>
    </lineage>
</organism>
<keyword evidence="2" id="KW-1185">Reference proteome</keyword>
<dbReference type="Proteomes" id="UP000094256">
    <property type="component" value="Chromosome"/>
</dbReference>